<keyword evidence="6" id="KW-1185">Reference proteome</keyword>
<dbReference type="InterPro" id="IPR029064">
    <property type="entry name" value="Ribosomal_eL30-like_sf"/>
</dbReference>
<feature type="region of interest" description="Disordered" evidence="3">
    <location>
        <begin position="120"/>
        <end position="153"/>
    </location>
</feature>
<keyword evidence="1" id="KW-0689">Ribosomal protein</keyword>
<dbReference type="Pfam" id="PF01248">
    <property type="entry name" value="Ribosomal_L7Ae"/>
    <property type="match status" value="1"/>
</dbReference>
<evidence type="ECO:0000256" key="2">
    <source>
        <dbReference type="ARBA" id="ARBA00023274"/>
    </source>
</evidence>
<dbReference type="SUPFAM" id="SSF55315">
    <property type="entry name" value="L30e-like"/>
    <property type="match status" value="1"/>
</dbReference>
<accession>A0ABV8JIT5</accession>
<feature type="domain" description="Ribosomal protein eL8/eL30/eS12/Gadd45" evidence="4">
    <location>
        <begin position="11"/>
        <end position="101"/>
    </location>
</feature>
<dbReference type="NCBIfam" id="NF005825">
    <property type="entry name" value="PRK07714.1"/>
    <property type="match status" value="1"/>
</dbReference>
<dbReference type="PANTHER" id="PTHR11449">
    <property type="entry name" value="RIBOSOMAL PROTEIN L30"/>
    <property type="match status" value="1"/>
</dbReference>
<evidence type="ECO:0000256" key="1">
    <source>
        <dbReference type="ARBA" id="ARBA00022980"/>
    </source>
</evidence>
<organism evidence="5 6">
    <name type="scientific">Salinithrix halophila</name>
    <dbReference type="NCBI Taxonomy" id="1485204"/>
    <lineage>
        <taxon>Bacteria</taxon>
        <taxon>Bacillati</taxon>
        <taxon>Bacillota</taxon>
        <taxon>Bacilli</taxon>
        <taxon>Bacillales</taxon>
        <taxon>Thermoactinomycetaceae</taxon>
        <taxon>Salinithrix</taxon>
    </lineage>
</organism>
<name>A0ABV8JIT5_9BACL</name>
<comment type="caution">
    <text evidence="5">The sequence shown here is derived from an EMBL/GenBank/DDBJ whole genome shotgun (WGS) entry which is preliminary data.</text>
</comment>
<evidence type="ECO:0000259" key="4">
    <source>
        <dbReference type="Pfam" id="PF01248"/>
    </source>
</evidence>
<dbReference type="InterPro" id="IPR039109">
    <property type="entry name" value="Ribosomal_eL30-like"/>
</dbReference>
<reference evidence="6" key="1">
    <citation type="journal article" date="2019" name="Int. J. Syst. Evol. Microbiol.">
        <title>The Global Catalogue of Microorganisms (GCM) 10K type strain sequencing project: providing services to taxonomists for standard genome sequencing and annotation.</title>
        <authorList>
            <consortium name="The Broad Institute Genomics Platform"/>
            <consortium name="The Broad Institute Genome Sequencing Center for Infectious Disease"/>
            <person name="Wu L."/>
            <person name="Ma J."/>
        </authorList>
    </citation>
    <scope>NUCLEOTIDE SEQUENCE [LARGE SCALE GENOMIC DNA]</scope>
    <source>
        <strain evidence="6">IBRC-M 10813</strain>
    </source>
</reference>
<gene>
    <name evidence="5" type="ORF">ACFOUO_13810</name>
</gene>
<feature type="compositionally biased region" description="Basic and acidic residues" evidence="3">
    <location>
        <begin position="120"/>
        <end position="133"/>
    </location>
</feature>
<evidence type="ECO:0000313" key="6">
    <source>
        <dbReference type="Proteomes" id="UP001595843"/>
    </source>
</evidence>
<evidence type="ECO:0000313" key="5">
    <source>
        <dbReference type="EMBL" id="MFC4077872.1"/>
    </source>
</evidence>
<dbReference type="Proteomes" id="UP001595843">
    <property type="component" value="Unassembled WGS sequence"/>
</dbReference>
<keyword evidence="2" id="KW-0687">Ribonucleoprotein</keyword>
<proteinExistence type="predicted"/>
<protein>
    <submittedName>
        <fullName evidence="5">YlxQ family RNA-binding protein</fullName>
    </submittedName>
</protein>
<dbReference type="InterPro" id="IPR004038">
    <property type="entry name" value="Ribosomal_eL8/eL30/eS12/Gad45"/>
</dbReference>
<sequence>MITSRRVSWMDKLYQLLGLATRAGKLVSGEEQVLKVIRSGKAHLVLLTEDASPNAKKKIADKCSTYQVPLSIVGSRQMLGRAVGKVERVVIAVTDPGFSKSMRNRIQVIDGGERFVEDPSLRVRKKNEYEQQRSHHHPKKNEHVGQQPHERDG</sequence>
<evidence type="ECO:0000256" key="3">
    <source>
        <dbReference type="SAM" id="MobiDB-lite"/>
    </source>
</evidence>
<dbReference type="EMBL" id="JBHSAP010000018">
    <property type="protein sequence ID" value="MFC4077872.1"/>
    <property type="molecule type" value="Genomic_DNA"/>
</dbReference>
<dbReference type="Gene3D" id="3.30.1330.30">
    <property type="match status" value="1"/>
</dbReference>